<protein>
    <submittedName>
        <fullName evidence="2">AcrR family transcriptional regulator</fullName>
    </submittedName>
</protein>
<gene>
    <name evidence="2" type="ORF">FHR75_004233</name>
</gene>
<dbReference type="EMBL" id="JACHVY010000007">
    <property type="protein sequence ID" value="MBB2903391.1"/>
    <property type="molecule type" value="Genomic_DNA"/>
</dbReference>
<reference evidence="2 3" key="2">
    <citation type="submission" date="2020-08" db="EMBL/GenBank/DDBJ databases">
        <authorList>
            <person name="Partida-Martinez L."/>
            <person name="Huntemann M."/>
            <person name="Clum A."/>
            <person name="Wang J."/>
            <person name="Palaniappan K."/>
            <person name="Ritter S."/>
            <person name="Chen I.-M."/>
            <person name="Stamatis D."/>
            <person name="Reddy T."/>
            <person name="O'Malley R."/>
            <person name="Daum C."/>
            <person name="Shapiro N."/>
            <person name="Ivanova N."/>
            <person name="Kyrpides N."/>
            <person name="Woyke T."/>
        </authorList>
    </citation>
    <scope>NUCLEOTIDE SEQUENCE [LARGE SCALE GENOMIC DNA]</scope>
    <source>
        <strain evidence="2 3">AS2.23</strain>
    </source>
</reference>
<dbReference type="InterPro" id="IPR009057">
    <property type="entry name" value="Homeodomain-like_sf"/>
</dbReference>
<sequence length="160" mass="17010">MDDIARAVGVARRTVFGYYPAKGAIVWAGEREAADAIADALSHVPADVAWRTALVEVLPAALRYPDDDTELLRSRLMVIGRTPELQAHLALEQNAATDAVAAFIASREPAQDDGLVPHVAARAVLAALSAALIWWSTSPEPDLQSVLRRALAALLTPSAP</sequence>
<comment type="caution">
    <text evidence="2">The sequence shown here is derived from an EMBL/GenBank/DDBJ whole genome shotgun (WGS) entry which is preliminary data.</text>
</comment>
<reference evidence="2 3" key="1">
    <citation type="submission" date="2020-08" db="EMBL/GenBank/DDBJ databases">
        <title>The Agave Microbiome: Exploring the role of microbial communities in plant adaptations to desert environments.</title>
        <authorList>
            <person name="Partida-Martinez L.P."/>
        </authorList>
    </citation>
    <scope>NUCLEOTIDE SEQUENCE [LARGE SCALE GENOMIC DNA]</scope>
    <source>
        <strain evidence="2 3">AS2.23</strain>
    </source>
</reference>
<dbReference type="AlphaFoldDB" id="A0A7W4XYQ2"/>
<feature type="domain" description="MftR C-terminal" evidence="1">
    <location>
        <begin position="52"/>
        <end position="156"/>
    </location>
</feature>
<dbReference type="Pfam" id="PF17754">
    <property type="entry name" value="TetR_C_14"/>
    <property type="match status" value="1"/>
</dbReference>
<proteinExistence type="predicted"/>
<name>A0A7W4XYQ2_KINRA</name>
<evidence type="ECO:0000313" key="2">
    <source>
        <dbReference type="EMBL" id="MBB2903391.1"/>
    </source>
</evidence>
<dbReference type="Gene3D" id="1.10.357.10">
    <property type="entry name" value="Tetracycline Repressor, domain 2"/>
    <property type="match status" value="1"/>
</dbReference>
<evidence type="ECO:0000313" key="3">
    <source>
        <dbReference type="Proteomes" id="UP000533269"/>
    </source>
</evidence>
<dbReference type="Gene3D" id="1.10.10.60">
    <property type="entry name" value="Homeodomain-like"/>
    <property type="match status" value="1"/>
</dbReference>
<dbReference type="InterPro" id="IPR041347">
    <property type="entry name" value="MftR_C"/>
</dbReference>
<organism evidence="2 3">
    <name type="scientific">Kineococcus radiotolerans</name>
    <dbReference type="NCBI Taxonomy" id="131568"/>
    <lineage>
        <taxon>Bacteria</taxon>
        <taxon>Bacillati</taxon>
        <taxon>Actinomycetota</taxon>
        <taxon>Actinomycetes</taxon>
        <taxon>Kineosporiales</taxon>
        <taxon>Kineosporiaceae</taxon>
        <taxon>Kineococcus</taxon>
    </lineage>
</organism>
<dbReference type="SUPFAM" id="SSF46689">
    <property type="entry name" value="Homeodomain-like"/>
    <property type="match status" value="1"/>
</dbReference>
<dbReference type="Proteomes" id="UP000533269">
    <property type="component" value="Unassembled WGS sequence"/>
</dbReference>
<accession>A0A7W4XYQ2</accession>
<evidence type="ECO:0000259" key="1">
    <source>
        <dbReference type="Pfam" id="PF17754"/>
    </source>
</evidence>